<sequence length="214" mass="23199">MPGSTRRRIWHRSDGRHADADSGRAGVLLSYDGPAISGTVAQVGRQGDRKSLPAKQQLGRHTASQAAREGRACQVPSYQIPDSPSDKSLHNQIRRPDLAEVADQPKGSLVRTLVSLVAKNGSDKILVALRWHLETHGSITYPRSPPRPRVAPGIMGSSFQPSFAGMSLSSRLQGWPSMGQLGQVISSRRHSRPSLVAIRCRPGHGMLVERCPTP</sequence>
<evidence type="ECO:0000256" key="1">
    <source>
        <dbReference type="SAM" id="MobiDB-lite"/>
    </source>
</evidence>
<evidence type="ECO:0000313" key="2">
    <source>
        <dbReference type="EMBL" id="RDW58032.1"/>
    </source>
</evidence>
<evidence type="ECO:0000313" key="3">
    <source>
        <dbReference type="Proteomes" id="UP000256645"/>
    </source>
</evidence>
<organism evidence="2 3">
    <name type="scientific">Coleophoma cylindrospora</name>
    <dbReference type="NCBI Taxonomy" id="1849047"/>
    <lineage>
        <taxon>Eukaryota</taxon>
        <taxon>Fungi</taxon>
        <taxon>Dikarya</taxon>
        <taxon>Ascomycota</taxon>
        <taxon>Pezizomycotina</taxon>
        <taxon>Leotiomycetes</taxon>
        <taxon>Helotiales</taxon>
        <taxon>Dermateaceae</taxon>
        <taxon>Coleophoma</taxon>
    </lineage>
</organism>
<comment type="caution">
    <text evidence="2">The sequence shown here is derived from an EMBL/GenBank/DDBJ whole genome shotgun (WGS) entry which is preliminary data.</text>
</comment>
<gene>
    <name evidence="2" type="ORF">BP6252_13443</name>
</gene>
<name>A0A3D8Q876_9HELO</name>
<keyword evidence="3" id="KW-1185">Reference proteome</keyword>
<proteinExistence type="predicted"/>
<dbReference type="EMBL" id="PDLM01000018">
    <property type="protein sequence ID" value="RDW58032.1"/>
    <property type="molecule type" value="Genomic_DNA"/>
</dbReference>
<reference evidence="2 3" key="1">
    <citation type="journal article" date="2018" name="IMA Fungus">
        <title>IMA Genome-F 9: Draft genome sequence of Annulohypoxylon stygium, Aspergillus mulundensis, Berkeleyomyces basicola (syn. Thielaviopsis basicola), Ceratocystis smalleyi, two Cercospora beticola strains, Coleophoma cylindrospora, Fusarium fracticaudum, Phialophora cf. hyalina, and Morchella septimelata.</title>
        <authorList>
            <person name="Wingfield B.D."/>
            <person name="Bills G.F."/>
            <person name="Dong Y."/>
            <person name="Huang W."/>
            <person name="Nel W.J."/>
            <person name="Swalarsk-Parry B.S."/>
            <person name="Vaghefi N."/>
            <person name="Wilken P.M."/>
            <person name="An Z."/>
            <person name="de Beer Z.W."/>
            <person name="De Vos L."/>
            <person name="Chen L."/>
            <person name="Duong T.A."/>
            <person name="Gao Y."/>
            <person name="Hammerbacher A."/>
            <person name="Kikkert J.R."/>
            <person name="Li Y."/>
            <person name="Li H."/>
            <person name="Li K."/>
            <person name="Li Q."/>
            <person name="Liu X."/>
            <person name="Ma X."/>
            <person name="Naidoo K."/>
            <person name="Pethybridge S.J."/>
            <person name="Sun J."/>
            <person name="Steenkamp E.T."/>
            <person name="van der Nest M.A."/>
            <person name="van Wyk S."/>
            <person name="Wingfield M.J."/>
            <person name="Xiong C."/>
            <person name="Yue Q."/>
            <person name="Zhang X."/>
        </authorList>
    </citation>
    <scope>NUCLEOTIDE SEQUENCE [LARGE SCALE GENOMIC DNA]</scope>
    <source>
        <strain evidence="2 3">BP6252</strain>
    </source>
</reference>
<protein>
    <submittedName>
        <fullName evidence="2">Uncharacterized protein</fullName>
    </submittedName>
</protein>
<feature type="region of interest" description="Disordered" evidence="1">
    <location>
        <begin position="1"/>
        <end position="21"/>
    </location>
</feature>
<accession>A0A3D8Q876</accession>
<feature type="compositionally biased region" description="Basic and acidic residues" evidence="1">
    <location>
        <begin position="11"/>
        <end position="21"/>
    </location>
</feature>
<feature type="region of interest" description="Disordered" evidence="1">
    <location>
        <begin position="42"/>
        <end position="90"/>
    </location>
</feature>
<dbReference type="Proteomes" id="UP000256645">
    <property type="component" value="Unassembled WGS sequence"/>
</dbReference>
<feature type="compositionally biased region" description="Basic residues" evidence="1">
    <location>
        <begin position="1"/>
        <end position="10"/>
    </location>
</feature>
<dbReference type="AlphaFoldDB" id="A0A3D8Q876"/>